<dbReference type="GO" id="GO:0006269">
    <property type="term" value="P:DNA replication, synthesis of primer"/>
    <property type="evidence" value="ECO:0007669"/>
    <property type="project" value="TreeGrafter"/>
</dbReference>
<dbReference type="Pfam" id="PF01807">
    <property type="entry name" value="Zn_ribbon_DnaG"/>
    <property type="match status" value="1"/>
</dbReference>
<proteinExistence type="predicted"/>
<keyword evidence="1" id="KW-0479">Metal-binding</keyword>
<evidence type="ECO:0000256" key="3">
    <source>
        <dbReference type="ARBA" id="ARBA00022833"/>
    </source>
</evidence>
<accession>D3ASX6</accession>
<dbReference type="Proteomes" id="UP000004968">
    <property type="component" value="Unassembled WGS sequence"/>
</dbReference>
<dbReference type="HOGENOM" id="CLU_094413_1_0_9"/>
<evidence type="ECO:0000313" key="5">
    <source>
        <dbReference type="EMBL" id="EFC95080.1"/>
    </source>
</evidence>
<gene>
    <name evidence="5" type="ORF">CLOSTHATH_06735</name>
</gene>
<dbReference type="RefSeq" id="WP_006777141.1">
    <property type="nucleotide sequence ID" value="NZ_GG667880.1"/>
</dbReference>
<dbReference type="SUPFAM" id="SSF57783">
    <property type="entry name" value="Zinc beta-ribbon"/>
    <property type="match status" value="1"/>
</dbReference>
<dbReference type="PANTHER" id="PTHR30313:SF2">
    <property type="entry name" value="DNA PRIMASE"/>
    <property type="match status" value="1"/>
</dbReference>
<dbReference type="Gene3D" id="3.90.580.10">
    <property type="entry name" value="Zinc finger, CHC2-type domain"/>
    <property type="match status" value="1"/>
</dbReference>
<dbReference type="GO" id="GO:0003899">
    <property type="term" value="F:DNA-directed RNA polymerase activity"/>
    <property type="evidence" value="ECO:0007669"/>
    <property type="project" value="InterPro"/>
</dbReference>
<evidence type="ECO:0000313" key="6">
    <source>
        <dbReference type="Proteomes" id="UP000004968"/>
    </source>
</evidence>
<dbReference type="GO" id="GO:0003677">
    <property type="term" value="F:DNA binding"/>
    <property type="evidence" value="ECO:0007669"/>
    <property type="project" value="InterPro"/>
</dbReference>
<protein>
    <submittedName>
        <fullName evidence="5">CHC2 zinc finger domain protein</fullName>
    </submittedName>
</protein>
<evidence type="ECO:0000256" key="1">
    <source>
        <dbReference type="ARBA" id="ARBA00022723"/>
    </source>
</evidence>
<feature type="domain" description="Zinc finger CHC2-type" evidence="4">
    <location>
        <begin position="29"/>
        <end position="78"/>
    </location>
</feature>
<evidence type="ECO:0000259" key="4">
    <source>
        <dbReference type="SMART" id="SM00400"/>
    </source>
</evidence>
<dbReference type="PANTHER" id="PTHR30313">
    <property type="entry name" value="DNA PRIMASE"/>
    <property type="match status" value="1"/>
</dbReference>
<reference evidence="5 6" key="1">
    <citation type="submission" date="2010-01" db="EMBL/GenBank/DDBJ databases">
        <authorList>
            <person name="Weinstock G."/>
            <person name="Sodergren E."/>
            <person name="Clifton S."/>
            <person name="Fulton L."/>
            <person name="Fulton B."/>
            <person name="Courtney L."/>
            <person name="Fronick C."/>
            <person name="Harrison M."/>
            <person name="Strong C."/>
            <person name="Farmer C."/>
            <person name="Delahaunty K."/>
            <person name="Markovic C."/>
            <person name="Hall O."/>
            <person name="Minx P."/>
            <person name="Tomlinson C."/>
            <person name="Mitreva M."/>
            <person name="Nelson J."/>
            <person name="Hou S."/>
            <person name="Wollam A."/>
            <person name="Pepin K.H."/>
            <person name="Johnson M."/>
            <person name="Bhonagiri V."/>
            <person name="Nash W.E."/>
            <person name="Warren W."/>
            <person name="Chinwalla A."/>
            <person name="Mardis E.R."/>
            <person name="Wilson R.K."/>
        </authorList>
    </citation>
    <scope>NUCLEOTIDE SEQUENCE [LARGE SCALE GENOMIC DNA]</scope>
    <source>
        <strain evidence="5 6">DSM 13479</strain>
    </source>
</reference>
<comment type="caution">
    <text evidence="5">The sequence shown here is derived from an EMBL/GenBank/DDBJ whole genome shotgun (WGS) entry which is preliminary data.</text>
</comment>
<keyword evidence="3" id="KW-0862">Zinc</keyword>
<evidence type="ECO:0000256" key="2">
    <source>
        <dbReference type="ARBA" id="ARBA00022771"/>
    </source>
</evidence>
<organism evidence="5 6">
    <name type="scientific">Hungatella hathewayi DSM 13479</name>
    <dbReference type="NCBI Taxonomy" id="566550"/>
    <lineage>
        <taxon>Bacteria</taxon>
        <taxon>Bacillati</taxon>
        <taxon>Bacillota</taxon>
        <taxon>Clostridia</taxon>
        <taxon>Lachnospirales</taxon>
        <taxon>Lachnospiraceae</taxon>
        <taxon>Hungatella</taxon>
    </lineage>
</organism>
<dbReference type="AlphaFoldDB" id="D3ASX6"/>
<dbReference type="EMBL" id="ACIO01000839">
    <property type="protein sequence ID" value="EFC95080.1"/>
    <property type="molecule type" value="Genomic_DNA"/>
</dbReference>
<sequence length="161" mass="18992">MEEIKAAYSMRDIVERYGFRPTRAGFIPCPFHSGDRQASLKVYDRDFHCHACGAHGDIIDFVMMMDDVDFKTAYQSLGGEYQKPTFSSRLAVYEAQKQREMRHKMQERIAAQKDLNNTLLTVYRTYMERSEPLSDIWTDCYNALQYQLYLQAELNDMEARW</sequence>
<dbReference type="InterPro" id="IPR036977">
    <property type="entry name" value="DNA_primase_Znf_CHC2"/>
</dbReference>
<dbReference type="GO" id="GO:0008270">
    <property type="term" value="F:zinc ion binding"/>
    <property type="evidence" value="ECO:0007669"/>
    <property type="project" value="UniProtKB-KW"/>
</dbReference>
<dbReference type="GO" id="GO:0005737">
    <property type="term" value="C:cytoplasm"/>
    <property type="evidence" value="ECO:0007669"/>
    <property type="project" value="TreeGrafter"/>
</dbReference>
<dbReference type="InterPro" id="IPR050219">
    <property type="entry name" value="DnaG_primase"/>
</dbReference>
<keyword evidence="2" id="KW-0863">Zinc-finger</keyword>
<dbReference type="GeneID" id="93148617"/>
<name>D3ASX6_9FIRM</name>
<dbReference type="InterPro" id="IPR002694">
    <property type="entry name" value="Znf_CHC2"/>
</dbReference>
<dbReference type="SMART" id="SM00400">
    <property type="entry name" value="ZnF_CHCC"/>
    <property type="match status" value="1"/>
</dbReference>